<dbReference type="GO" id="GO:0005576">
    <property type="term" value="C:extracellular region"/>
    <property type="evidence" value="ECO:0007669"/>
    <property type="project" value="UniProtKB-SubCell"/>
</dbReference>
<dbReference type="EMBL" id="DQUO01000011">
    <property type="protein sequence ID" value="HIP90925.1"/>
    <property type="molecule type" value="Genomic_DNA"/>
</dbReference>
<proteinExistence type="predicted"/>
<evidence type="ECO:0000313" key="8">
    <source>
        <dbReference type="Proteomes" id="UP000618343"/>
    </source>
</evidence>
<evidence type="ECO:0000256" key="6">
    <source>
        <dbReference type="SAM" id="Phobius"/>
    </source>
</evidence>
<feature type="transmembrane region" description="Helical" evidence="6">
    <location>
        <begin position="12"/>
        <end position="33"/>
    </location>
</feature>
<keyword evidence="5" id="KW-0281">Fimbrium</keyword>
<reference evidence="7" key="1">
    <citation type="journal article" date="2020" name="ISME J.">
        <title>Gammaproteobacteria mediating utilization of methyl-, sulfur- and petroleum organic compounds in deep ocean hydrothermal plumes.</title>
        <authorList>
            <person name="Zhou Z."/>
            <person name="Liu Y."/>
            <person name="Pan J."/>
            <person name="Cron B.R."/>
            <person name="Toner B.M."/>
            <person name="Anantharaman K."/>
            <person name="Breier J.A."/>
            <person name="Dick G.J."/>
            <person name="Li M."/>
        </authorList>
    </citation>
    <scope>NUCLEOTIDE SEQUENCE</scope>
    <source>
        <strain evidence="7">SZUA-1471</strain>
    </source>
</reference>
<organism evidence="7 8">
    <name type="scientific">Methanothermococcus okinawensis</name>
    <dbReference type="NCBI Taxonomy" id="155863"/>
    <lineage>
        <taxon>Archaea</taxon>
        <taxon>Methanobacteriati</taxon>
        <taxon>Methanobacteriota</taxon>
        <taxon>Methanomada group</taxon>
        <taxon>Methanococci</taxon>
        <taxon>Methanococcales</taxon>
        <taxon>Methanococcaceae</taxon>
        <taxon>Methanothermococcus</taxon>
    </lineage>
</organism>
<sequence length="132" mass="14580">MRGQISLEFSIILLSMILVILITTMIPGLYGYMKTVETSYASLGHGALSKLKTNIEMLAVSDPGSTKTLYIKSPPGIWRINNRDIVLEGNGFEVSTTCSVNLEPGGEYKTGLRVIKVRLEKVDDNTISINWE</sequence>
<protein>
    <submittedName>
        <fullName evidence="7">Class III signal peptide-containing protein</fullName>
    </submittedName>
</protein>
<comment type="caution">
    <text evidence="7">The sequence shown here is derived from an EMBL/GenBank/DDBJ whole genome shotgun (WGS) entry which is preliminary data.</text>
</comment>
<gene>
    <name evidence="7" type="ORF">EYH21_01305</name>
</gene>
<keyword evidence="6" id="KW-0472">Membrane</keyword>
<dbReference type="AlphaFoldDB" id="A0A833E5X9"/>
<evidence type="ECO:0000256" key="2">
    <source>
        <dbReference type="ARBA" id="ARBA00004561"/>
    </source>
</evidence>
<evidence type="ECO:0000256" key="1">
    <source>
        <dbReference type="ARBA" id="ARBA00004241"/>
    </source>
</evidence>
<evidence type="ECO:0000256" key="4">
    <source>
        <dbReference type="ARBA" id="ARBA00022525"/>
    </source>
</evidence>
<name>A0A833E5X9_9EURY</name>
<comment type="subcellular location">
    <subcellularLocation>
        <location evidence="1">Cell surface</location>
    </subcellularLocation>
    <subcellularLocation>
        <location evidence="2">Fimbrium</location>
    </subcellularLocation>
    <subcellularLocation>
        <location evidence="3">Secreted</location>
    </subcellularLocation>
</comment>
<dbReference type="Proteomes" id="UP000618343">
    <property type="component" value="Unassembled WGS sequence"/>
</dbReference>
<keyword evidence="4" id="KW-0964">Secreted</keyword>
<dbReference type="InterPro" id="IPR007166">
    <property type="entry name" value="Class3_signal_pept_motif"/>
</dbReference>
<keyword evidence="6" id="KW-1133">Transmembrane helix</keyword>
<keyword evidence="6" id="KW-0812">Transmembrane</keyword>
<dbReference type="Pfam" id="PF04021">
    <property type="entry name" value="Class_IIIsignal"/>
    <property type="match status" value="1"/>
</dbReference>
<evidence type="ECO:0000256" key="3">
    <source>
        <dbReference type="ARBA" id="ARBA00004613"/>
    </source>
</evidence>
<dbReference type="GO" id="GO:0009986">
    <property type="term" value="C:cell surface"/>
    <property type="evidence" value="ECO:0007669"/>
    <property type="project" value="UniProtKB-SubCell"/>
</dbReference>
<accession>A0A833E5X9</accession>
<evidence type="ECO:0000313" key="7">
    <source>
        <dbReference type="EMBL" id="HIP90925.1"/>
    </source>
</evidence>
<evidence type="ECO:0000256" key="5">
    <source>
        <dbReference type="ARBA" id="ARBA00023263"/>
    </source>
</evidence>